<name>C5LI30_PERM5</name>
<dbReference type="AlphaFoldDB" id="C5LI30"/>
<evidence type="ECO:0000313" key="4">
    <source>
        <dbReference type="Proteomes" id="UP000007800"/>
    </source>
</evidence>
<dbReference type="RefSeq" id="XP_002771749.1">
    <property type="nucleotide sequence ID" value="XM_002771703.1"/>
</dbReference>
<dbReference type="EMBL" id="GG682187">
    <property type="protein sequence ID" value="EER03565.1"/>
    <property type="molecule type" value="Genomic_DNA"/>
</dbReference>
<evidence type="ECO:0000256" key="2">
    <source>
        <dbReference type="SAM" id="SignalP"/>
    </source>
</evidence>
<dbReference type="Proteomes" id="UP000007800">
    <property type="component" value="Unassembled WGS sequence"/>
</dbReference>
<gene>
    <name evidence="3" type="ORF">Pmar_PMAR026240</name>
</gene>
<dbReference type="InParanoid" id="C5LI30"/>
<feature type="signal peptide" evidence="2">
    <location>
        <begin position="1"/>
        <end position="20"/>
    </location>
</feature>
<keyword evidence="4" id="KW-1185">Reference proteome</keyword>
<evidence type="ECO:0000256" key="1">
    <source>
        <dbReference type="SAM" id="MobiDB-lite"/>
    </source>
</evidence>
<organism evidence="4">
    <name type="scientific">Perkinsus marinus (strain ATCC 50983 / TXsc)</name>
    <dbReference type="NCBI Taxonomy" id="423536"/>
    <lineage>
        <taxon>Eukaryota</taxon>
        <taxon>Sar</taxon>
        <taxon>Alveolata</taxon>
        <taxon>Perkinsozoa</taxon>
        <taxon>Perkinsea</taxon>
        <taxon>Perkinsida</taxon>
        <taxon>Perkinsidae</taxon>
        <taxon>Perkinsus</taxon>
    </lineage>
</organism>
<proteinExistence type="predicted"/>
<dbReference type="GeneID" id="9047886"/>
<sequence length="131" mass="13526">MRSFILSLSAFIATLALASATEDPCAQMCSYVEGCANSKYDSYCKTWQSPSVCFGLIKKSDGSICFEPTDADCVGESIACGEQQPTAAPGTTVMEGTTGAPMTTTASVESSGASTSSARQTSTVVETTQSE</sequence>
<feature type="compositionally biased region" description="Low complexity" evidence="1">
    <location>
        <begin position="103"/>
        <end position="125"/>
    </location>
</feature>
<evidence type="ECO:0008006" key="5">
    <source>
        <dbReference type="Google" id="ProtNLM"/>
    </source>
</evidence>
<feature type="region of interest" description="Disordered" evidence="1">
    <location>
        <begin position="83"/>
        <end position="131"/>
    </location>
</feature>
<feature type="chain" id="PRO_5002952438" description="Merozoite surface protein 2" evidence="2">
    <location>
        <begin position="21"/>
        <end position="131"/>
    </location>
</feature>
<protein>
    <recommendedName>
        <fullName evidence="5">Merozoite surface protein 2</fullName>
    </recommendedName>
</protein>
<keyword evidence="2" id="KW-0732">Signal</keyword>
<reference evidence="3 4" key="1">
    <citation type="submission" date="2008-07" db="EMBL/GenBank/DDBJ databases">
        <authorList>
            <person name="El-Sayed N."/>
            <person name="Caler E."/>
            <person name="Inman J."/>
            <person name="Amedeo P."/>
            <person name="Hass B."/>
            <person name="Wortman J."/>
        </authorList>
    </citation>
    <scope>NUCLEOTIDE SEQUENCE [LARGE SCALE GENOMIC DNA]</scope>
    <source>
        <strain evidence="4">ATCC 50983 / TXsc</strain>
    </source>
</reference>
<evidence type="ECO:0000313" key="3">
    <source>
        <dbReference type="EMBL" id="EER03565.1"/>
    </source>
</evidence>
<accession>C5LI30</accession>